<protein>
    <recommendedName>
        <fullName evidence="2">DUF5723 domain-containing protein</fullName>
    </recommendedName>
</protein>
<name>A0A4R0NPC5_9SPHI</name>
<comment type="caution">
    <text evidence="3">The sequence shown here is derived from an EMBL/GenBank/DDBJ whole genome shotgun (WGS) entry which is preliminary data.</text>
</comment>
<organism evidence="3 4">
    <name type="scientific">Pedobacter psychroterrae</name>
    <dbReference type="NCBI Taxonomy" id="2530453"/>
    <lineage>
        <taxon>Bacteria</taxon>
        <taxon>Pseudomonadati</taxon>
        <taxon>Bacteroidota</taxon>
        <taxon>Sphingobacteriia</taxon>
        <taxon>Sphingobacteriales</taxon>
        <taxon>Sphingobacteriaceae</taxon>
        <taxon>Pedobacter</taxon>
    </lineage>
</organism>
<evidence type="ECO:0000259" key="2">
    <source>
        <dbReference type="Pfam" id="PF18990"/>
    </source>
</evidence>
<dbReference type="InterPro" id="IPR043781">
    <property type="entry name" value="DUF5723"/>
</dbReference>
<feature type="signal peptide" evidence="1">
    <location>
        <begin position="1"/>
        <end position="20"/>
    </location>
</feature>
<feature type="chain" id="PRO_5021024227" description="DUF5723 domain-containing protein" evidence="1">
    <location>
        <begin position="21"/>
        <end position="471"/>
    </location>
</feature>
<dbReference type="RefSeq" id="WP_131595759.1">
    <property type="nucleotide sequence ID" value="NZ_SJSL01000002.1"/>
</dbReference>
<dbReference type="Proteomes" id="UP000293347">
    <property type="component" value="Unassembled WGS sequence"/>
</dbReference>
<evidence type="ECO:0000313" key="3">
    <source>
        <dbReference type="EMBL" id="TCD01065.1"/>
    </source>
</evidence>
<reference evidence="3 4" key="1">
    <citation type="submission" date="2019-02" db="EMBL/GenBank/DDBJ databases">
        <title>Pedobacter sp. RP-1-14 sp. nov., isolated from Arctic soil.</title>
        <authorList>
            <person name="Dahal R.H."/>
        </authorList>
    </citation>
    <scope>NUCLEOTIDE SEQUENCE [LARGE SCALE GENOMIC DNA]</scope>
    <source>
        <strain evidence="3 4">RP-1-14</strain>
    </source>
</reference>
<accession>A0A4R0NPC5</accession>
<dbReference type="EMBL" id="SJSL01000002">
    <property type="protein sequence ID" value="TCD01065.1"/>
    <property type="molecule type" value="Genomic_DNA"/>
</dbReference>
<evidence type="ECO:0000313" key="4">
    <source>
        <dbReference type="Proteomes" id="UP000293347"/>
    </source>
</evidence>
<sequence>MLRKFTFLCCLVFFANQSKAQQYGLFNTKTMFDGFENTAQKTFVLDYSRQYASNFFLPNLTINANTDGNDQLFRLLARTGLSTTKDSLSQNKYLNMLLQSPNIYLFNYKIFKSYKYHKELGFSWQLRTDVEFNYNRESLDILDNYKTNPNYINIPLANSFNSFDRVQSYHQFSLSYRENYNKKLAFGAKISILSGILYNSLNLANTSFTFDPVQDEIRMALEGDFRTSFVEGSKLSNKSFLPSFKNPGLAISLGTTYTAKSGVFIMANIKDLGFIRWKETSLQQFDTPVRITSAAERDVAYLENRIAAEVANPKDDNTGFYSPTNARADFLISKSYGSYTPSLVLSKNLFFKGGDATLVNRFNFNNFSASINPSYNLANLFMLGAQGMYQTPNFEVYLGTNNAFNTIDQTKINKHNGAIGTGYNSFAVYAGIGIKFGYFVEHPQNSSYMPGLDEEETSFFRRLFSVFSKKK</sequence>
<dbReference type="AlphaFoldDB" id="A0A4R0NPC5"/>
<feature type="domain" description="DUF5723" evidence="2">
    <location>
        <begin position="56"/>
        <end position="401"/>
    </location>
</feature>
<keyword evidence="4" id="KW-1185">Reference proteome</keyword>
<dbReference type="Pfam" id="PF18990">
    <property type="entry name" value="DUF5723"/>
    <property type="match status" value="1"/>
</dbReference>
<evidence type="ECO:0000256" key="1">
    <source>
        <dbReference type="SAM" id="SignalP"/>
    </source>
</evidence>
<keyword evidence="1" id="KW-0732">Signal</keyword>
<proteinExistence type="predicted"/>
<gene>
    <name evidence="3" type="ORF">EZ437_09860</name>
</gene>
<dbReference type="OrthoDB" id="783295at2"/>